<protein>
    <submittedName>
        <fullName evidence="4">FHA domain-containing protein</fullName>
    </submittedName>
</protein>
<dbReference type="PROSITE" id="PS50006">
    <property type="entry name" value="FHA_DOMAIN"/>
    <property type="match status" value="1"/>
</dbReference>
<dbReference type="InterPro" id="IPR016032">
    <property type="entry name" value="Sig_transdc_resp-reg_C-effctor"/>
</dbReference>
<dbReference type="KEGG" id="nah:F5544_02320"/>
<dbReference type="CDD" id="cd00060">
    <property type="entry name" value="FHA"/>
    <property type="match status" value="1"/>
</dbReference>
<dbReference type="Proteomes" id="UP000503540">
    <property type="component" value="Chromosome"/>
</dbReference>
<dbReference type="SMART" id="SM00421">
    <property type="entry name" value="HTH_LUXR"/>
    <property type="match status" value="1"/>
</dbReference>
<organism evidence="4 5">
    <name type="scientific">Nocardia arthritidis</name>
    <dbReference type="NCBI Taxonomy" id="228602"/>
    <lineage>
        <taxon>Bacteria</taxon>
        <taxon>Bacillati</taxon>
        <taxon>Actinomycetota</taxon>
        <taxon>Actinomycetes</taxon>
        <taxon>Mycobacteriales</taxon>
        <taxon>Nocardiaceae</taxon>
        <taxon>Nocardia</taxon>
    </lineage>
</organism>
<dbReference type="GO" id="GO:0003677">
    <property type="term" value="F:DNA binding"/>
    <property type="evidence" value="ECO:0007669"/>
    <property type="project" value="InterPro"/>
</dbReference>
<dbReference type="Pfam" id="PF00196">
    <property type="entry name" value="GerE"/>
    <property type="match status" value="1"/>
</dbReference>
<feature type="region of interest" description="Disordered" evidence="2">
    <location>
        <begin position="1"/>
        <end position="23"/>
    </location>
</feature>
<dbReference type="Gene3D" id="2.60.200.20">
    <property type="match status" value="1"/>
</dbReference>
<dbReference type="InterPro" id="IPR050923">
    <property type="entry name" value="Cell_Proc_Reg/RNA_Proc"/>
</dbReference>
<sequence>MGTRCPRGAVSPLTSPMPTTRPPRDSFLFNRRSGYSCDARAAVCLIELRYSSKIKNRFIRFRVTRSCSRFAEAAPWIPCEGHWGPPPRPDAHAPDERRGNGAVTGFVGSLLRFKDDTGRQQEFLLSPDRQRITIGRSPQADLSMPWDAEVSRLHAALEYLGAHWTIIDDGLSRNGTFVNGERLAGRRRLMAGDSIRVGTSVVHFLDYGGVVDDITRVSSGSIPTLRSLTETQRSVLIALCRPYKHGAGFASPASNQQIADELFLSVDAIKTHLRALFTKFGVEDLPQNQKRVRLAGLAMQSGLISDRDL</sequence>
<dbReference type="PANTHER" id="PTHR23308">
    <property type="entry name" value="NUCLEAR INHIBITOR OF PROTEIN PHOSPHATASE-1"/>
    <property type="match status" value="1"/>
</dbReference>
<proteinExistence type="predicted"/>
<dbReference type="AlphaFoldDB" id="A0A6G9Y5F9"/>
<dbReference type="InterPro" id="IPR036388">
    <property type="entry name" value="WH-like_DNA-bd_sf"/>
</dbReference>
<evidence type="ECO:0000313" key="5">
    <source>
        <dbReference type="Proteomes" id="UP000503540"/>
    </source>
</evidence>
<evidence type="ECO:0000256" key="2">
    <source>
        <dbReference type="SAM" id="MobiDB-lite"/>
    </source>
</evidence>
<dbReference type="Pfam" id="PF00498">
    <property type="entry name" value="FHA"/>
    <property type="match status" value="1"/>
</dbReference>
<reference evidence="4 5" key="1">
    <citation type="journal article" date="2019" name="ACS Chem. Biol.">
        <title>Identification and Mobilization of a Cryptic Antibiotic Biosynthesis Gene Locus from a Human-Pathogenic Nocardia Isolate.</title>
        <authorList>
            <person name="Herisse M."/>
            <person name="Ishida K."/>
            <person name="Porter J.L."/>
            <person name="Howden B."/>
            <person name="Hertweck C."/>
            <person name="Stinear T.P."/>
            <person name="Pidot S.J."/>
        </authorList>
    </citation>
    <scope>NUCLEOTIDE SEQUENCE [LARGE SCALE GENOMIC DNA]</scope>
    <source>
        <strain evidence="4 5">AUSMDU00012717</strain>
    </source>
</reference>
<keyword evidence="5" id="KW-1185">Reference proteome</keyword>
<gene>
    <name evidence="4" type="ORF">F5544_02320</name>
</gene>
<dbReference type="SUPFAM" id="SSF46894">
    <property type="entry name" value="C-terminal effector domain of the bipartite response regulators"/>
    <property type="match status" value="1"/>
</dbReference>
<keyword evidence="1" id="KW-0597">Phosphoprotein</keyword>
<dbReference type="InterPro" id="IPR000253">
    <property type="entry name" value="FHA_dom"/>
</dbReference>
<accession>A0A6G9Y5F9</accession>
<dbReference type="EMBL" id="CP046172">
    <property type="protein sequence ID" value="QIS08384.1"/>
    <property type="molecule type" value="Genomic_DNA"/>
</dbReference>
<dbReference type="InterPro" id="IPR000792">
    <property type="entry name" value="Tscrpt_reg_LuxR_C"/>
</dbReference>
<dbReference type="Gene3D" id="1.10.10.10">
    <property type="entry name" value="Winged helix-like DNA-binding domain superfamily/Winged helix DNA-binding domain"/>
    <property type="match status" value="1"/>
</dbReference>
<dbReference type="SUPFAM" id="SSF49879">
    <property type="entry name" value="SMAD/FHA domain"/>
    <property type="match status" value="1"/>
</dbReference>
<dbReference type="SMART" id="SM00240">
    <property type="entry name" value="FHA"/>
    <property type="match status" value="1"/>
</dbReference>
<dbReference type="InterPro" id="IPR008984">
    <property type="entry name" value="SMAD_FHA_dom_sf"/>
</dbReference>
<evidence type="ECO:0000256" key="1">
    <source>
        <dbReference type="ARBA" id="ARBA00022553"/>
    </source>
</evidence>
<evidence type="ECO:0000313" key="4">
    <source>
        <dbReference type="EMBL" id="QIS08384.1"/>
    </source>
</evidence>
<evidence type="ECO:0000259" key="3">
    <source>
        <dbReference type="PROSITE" id="PS50006"/>
    </source>
</evidence>
<feature type="domain" description="FHA" evidence="3">
    <location>
        <begin position="132"/>
        <end position="183"/>
    </location>
</feature>
<dbReference type="GO" id="GO:0006355">
    <property type="term" value="P:regulation of DNA-templated transcription"/>
    <property type="evidence" value="ECO:0007669"/>
    <property type="project" value="InterPro"/>
</dbReference>
<name>A0A6G9Y5F9_9NOCA</name>